<dbReference type="InterPro" id="IPR002200">
    <property type="entry name" value="Elicitin"/>
</dbReference>
<reference evidence="2 3" key="1">
    <citation type="submission" date="2024-09" db="EMBL/GenBank/DDBJ databases">
        <title>Genome sequencing and assembly of Phytophthora oleae, isolate VK10A, causative agent of rot of olive drupes.</title>
        <authorList>
            <person name="Conti Taguali S."/>
            <person name="Riolo M."/>
            <person name="La Spada F."/>
            <person name="Cacciola S.O."/>
            <person name="Dionisio G."/>
        </authorList>
    </citation>
    <scope>NUCLEOTIDE SEQUENCE [LARGE SCALE GENOMIC DNA]</scope>
    <source>
        <strain evidence="2 3">VK10A</strain>
    </source>
</reference>
<organism evidence="2 3">
    <name type="scientific">Phytophthora oleae</name>
    <dbReference type="NCBI Taxonomy" id="2107226"/>
    <lineage>
        <taxon>Eukaryota</taxon>
        <taxon>Sar</taxon>
        <taxon>Stramenopiles</taxon>
        <taxon>Oomycota</taxon>
        <taxon>Peronosporomycetes</taxon>
        <taxon>Peronosporales</taxon>
        <taxon>Peronosporaceae</taxon>
        <taxon>Phytophthora</taxon>
    </lineage>
</organism>
<comment type="caution">
    <text evidence="2">The sequence shown here is derived from an EMBL/GenBank/DDBJ whole genome shotgun (WGS) entry which is preliminary data.</text>
</comment>
<evidence type="ECO:0000256" key="1">
    <source>
        <dbReference type="SAM" id="SignalP"/>
    </source>
</evidence>
<dbReference type="Proteomes" id="UP001632037">
    <property type="component" value="Unassembled WGS sequence"/>
</dbReference>
<proteinExistence type="predicted"/>
<name>A0ABD3ESR8_9STRA</name>
<dbReference type="EMBL" id="JBIMZQ010000067">
    <property type="protein sequence ID" value="KAL3657224.1"/>
    <property type="molecule type" value="Genomic_DNA"/>
</dbReference>
<keyword evidence="1" id="KW-0732">Signal</keyword>
<keyword evidence="3" id="KW-1185">Reference proteome</keyword>
<dbReference type="AlphaFoldDB" id="A0ABD3ESR8"/>
<evidence type="ECO:0000313" key="3">
    <source>
        <dbReference type="Proteomes" id="UP001632037"/>
    </source>
</evidence>
<evidence type="ECO:0000313" key="2">
    <source>
        <dbReference type="EMBL" id="KAL3657224.1"/>
    </source>
</evidence>
<feature type="signal peptide" evidence="1">
    <location>
        <begin position="1"/>
        <end position="19"/>
    </location>
</feature>
<sequence length="94" mass="9955">MLRSILLALALSQVNVVDAAECTDAEWQTSQSIWSWAATTSACAQYAVGTSFVSAPCSALPCVAVMEQVGEELPDCTVSGVNNKIEVQNAMTRD</sequence>
<accession>A0ABD3ESR8</accession>
<protein>
    <recommendedName>
        <fullName evidence="4">Elicitin</fullName>
    </recommendedName>
</protein>
<gene>
    <name evidence="2" type="ORF">V7S43_017884</name>
</gene>
<dbReference type="SMART" id="SM01187">
    <property type="entry name" value="Elicitin"/>
    <property type="match status" value="1"/>
</dbReference>
<evidence type="ECO:0008006" key="4">
    <source>
        <dbReference type="Google" id="ProtNLM"/>
    </source>
</evidence>
<feature type="chain" id="PRO_5044796695" description="Elicitin" evidence="1">
    <location>
        <begin position="20"/>
        <end position="94"/>
    </location>
</feature>